<name>A0A7J9IHI7_9ROSI</name>
<dbReference type="OrthoDB" id="996803at2759"/>
<gene>
    <name evidence="1" type="ORF">Gohar_028042</name>
</gene>
<dbReference type="Pfam" id="PF13857">
    <property type="entry name" value="Ank_5"/>
    <property type="match status" value="1"/>
</dbReference>
<reference evidence="1 2" key="1">
    <citation type="journal article" date="2019" name="Genome Biol. Evol.">
        <title>Insights into the evolution of the New World diploid cottons (Gossypium, subgenus Houzingenia) based on genome sequencing.</title>
        <authorList>
            <person name="Grover C.E."/>
            <person name="Arick M.A. 2nd"/>
            <person name="Thrash A."/>
            <person name="Conover J.L."/>
            <person name="Sanders W.S."/>
            <person name="Peterson D.G."/>
            <person name="Frelichowski J.E."/>
            <person name="Scheffler J.A."/>
            <person name="Scheffler B.E."/>
            <person name="Wendel J.F."/>
        </authorList>
    </citation>
    <scope>NUCLEOTIDE SEQUENCE [LARGE SCALE GENOMIC DNA]</scope>
    <source>
        <strain evidence="1">0</strain>
        <tissue evidence="1">Leaf</tissue>
    </source>
</reference>
<protein>
    <submittedName>
        <fullName evidence="1">Uncharacterized protein</fullName>
    </submittedName>
</protein>
<sequence length="263" mass="30152">MDGRMIEAAHMGDINLLYELILNDPYVLQRREDLTPLHHVVQTENFNLLKKILEVCPEAIEDMTVRDEMVFHLAVENDTFEAFQVLVGWLMRSCHESAQWEKELLSWADIDDNTVLHIAAIRNRARVVKVLLEHMRRDQINAKNLEGLTALDIQSQYPWTERQADRIIDMLSKAGGLSASSSSFPSTSISSFHIESLKKKMSRSQKWATRAGPEKKGMPHEMRNTFLAVMTHAYVKRGTRTTVCPRDMAVQITHVTLCPKLLK</sequence>
<evidence type="ECO:0000313" key="2">
    <source>
        <dbReference type="Proteomes" id="UP000593560"/>
    </source>
</evidence>
<dbReference type="Gene3D" id="1.25.40.20">
    <property type="entry name" value="Ankyrin repeat-containing domain"/>
    <property type="match status" value="1"/>
</dbReference>
<organism evidence="1 2">
    <name type="scientific">Gossypium harknessii</name>
    <dbReference type="NCBI Taxonomy" id="34285"/>
    <lineage>
        <taxon>Eukaryota</taxon>
        <taxon>Viridiplantae</taxon>
        <taxon>Streptophyta</taxon>
        <taxon>Embryophyta</taxon>
        <taxon>Tracheophyta</taxon>
        <taxon>Spermatophyta</taxon>
        <taxon>Magnoliopsida</taxon>
        <taxon>eudicotyledons</taxon>
        <taxon>Gunneridae</taxon>
        <taxon>Pentapetalae</taxon>
        <taxon>rosids</taxon>
        <taxon>malvids</taxon>
        <taxon>Malvales</taxon>
        <taxon>Malvaceae</taxon>
        <taxon>Malvoideae</taxon>
        <taxon>Gossypium</taxon>
    </lineage>
</organism>
<dbReference type="AlphaFoldDB" id="A0A7J9IHI7"/>
<dbReference type="InterPro" id="IPR002110">
    <property type="entry name" value="Ankyrin_rpt"/>
</dbReference>
<comment type="caution">
    <text evidence="1">The sequence shown here is derived from an EMBL/GenBank/DDBJ whole genome shotgun (WGS) entry which is preliminary data.</text>
</comment>
<keyword evidence="2" id="KW-1185">Reference proteome</keyword>
<dbReference type="SUPFAM" id="SSF48403">
    <property type="entry name" value="Ankyrin repeat"/>
    <property type="match status" value="1"/>
</dbReference>
<dbReference type="InterPro" id="IPR036770">
    <property type="entry name" value="Ankyrin_rpt-contain_sf"/>
</dbReference>
<dbReference type="SMART" id="SM00248">
    <property type="entry name" value="ANK"/>
    <property type="match status" value="2"/>
</dbReference>
<dbReference type="PANTHER" id="PTHR24128:SF60">
    <property type="entry name" value="ALPHA-LATROTOXIN-LHE1A-LIKE"/>
    <property type="match status" value="1"/>
</dbReference>
<accession>A0A7J9IHI7</accession>
<dbReference type="PANTHER" id="PTHR24128">
    <property type="entry name" value="HOMEOBOX PROTEIN WARIAI"/>
    <property type="match status" value="1"/>
</dbReference>
<dbReference type="EMBL" id="JABFAD010335455">
    <property type="protein sequence ID" value="MBA0820645.1"/>
    <property type="molecule type" value="Genomic_DNA"/>
</dbReference>
<dbReference type="Proteomes" id="UP000593560">
    <property type="component" value="Unassembled WGS sequence"/>
</dbReference>
<evidence type="ECO:0000313" key="1">
    <source>
        <dbReference type="EMBL" id="MBA0820645.1"/>
    </source>
</evidence>
<proteinExistence type="predicted"/>